<dbReference type="EMBL" id="FAXC01000226">
    <property type="protein sequence ID" value="CUV09361.1"/>
    <property type="molecule type" value="Genomic_DNA"/>
</dbReference>
<protein>
    <submittedName>
        <fullName evidence="1">Uncharacterized protein</fullName>
    </submittedName>
</protein>
<dbReference type="AlphaFoldDB" id="A0A170QCP1"/>
<organism evidence="1">
    <name type="scientific">hydrothermal vent metagenome</name>
    <dbReference type="NCBI Taxonomy" id="652676"/>
    <lineage>
        <taxon>unclassified sequences</taxon>
        <taxon>metagenomes</taxon>
        <taxon>ecological metagenomes</taxon>
    </lineage>
</organism>
<reference evidence="1" key="1">
    <citation type="submission" date="2015-10" db="EMBL/GenBank/DDBJ databases">
        <authorList>
            <person name="Gilbert D.G."/>
        </authorList>
    </citation>
    <scope>NUCLEOTIDE SEQUENCE</scope>
</reference>
<sequence length="38" mass="4181">MLPISEEILTTVESLPNNGKQYLVTNSGPMVFVIKVSM</sequence>
<accession>A0A170QCP1</accession>
<proteinExistence type="predicted"/>
<gene>
    <name evidence="1" type="ORF">MGWOODY_Mmi367</name>
</gene>
<evidence type="ECO:0000313" key="1">
    <source>
        <dbReference type="EMBL" id="CUV09361.1"/>
    </source>
</evidence>
<name>A0A170QCP1_9ZZZZ</name>